<evidence type="ECO:0000313" key="7">
    <source>
        <dbReference type="Proteomes" id="UP000584867"/>
    </source>
</evidence>
<evidence type="ECO:0000256" key="1">
    <source>
        <dbReference type="ARBA" id="ARBA00008853"/>
    </source>
</evidence>
<dbReference type="InterPro" id="IPR011042">
    <property type="entry name" value="6-blade_b-propeller_TolB-like"/>
</dbReference>
<organism evidence="6 7">
    <name type="scientific">Granulicella mallensis</name>
    <dbReference type="NCBI Taxonomy" id="940614"/>
    <lineage>
        <taxon>Bacteria</taxon>
        <taxon>Pseudomonadati</taxon>
        <taxon>Acidobacteriota</taxon>
        <taxon>Terriglobia</taxon>
        <taxon>Terriglobales</taxon>
        <taxon>Acidobacteriaceae</taxon>
        <taxon>Granulicella</taxon>
    </lineage>
</organism>
<dbReference type="InterPro" id="IPR005511">
    <property type="entry name" value="SMP-30"/>
</dbReference>
<dbReference type="PANTHER" id="PTHR10907">
    <property type="entry name" value="REGUCALCIN"/>
    <property type="match status" value="1"/>
</dbReference>
<dbReference type="GO" id="GO:0005509">
    <property type="term" value="F:calcium ion binding"/>
    <property type="evidence" value="ECO:0007669"/>
    <property type="project" value="TreeGrafter"/>
</dbReference>
<feature type="active site" description="Proton donor/acceptor" evidence="2">
    <location>
        <position position="208"/>
    </location>
</feature>
<dbReference type="RefSeq" id="WP_184252325.1">
    <property type="nucleotide sequence ID" value="NZ_JACHIO010000001.1"/>
</dbReference>
<comment type="caution">
    <text evidence="6">The sequence shown here is derived from an EMBL/GenBank/DDBJ whole genome shotgun (WGS) entry which is preliminary data.</text>
</comment>
<comment type="cofactor">
    <cofactor evidence="3">
        <name>Zn(2+)</name>
        <dbReference type="ChEBI" id="CHEBI:29105"/>
    </cofactor>
    <text evidence="3">Binds 1 divalent metal cation per subunit.</text>
</comment>
<proteinExistence type="inferred from homology"/>
<feature type="binding site" evidence="3">
    <location>
        <position position="159"/>
    </location>
    <ligand>
        <name>a divalent metal cation</name>
        <dbReference type="ChEBI" id="CHEBI:60240"/>
    </ligand>
</feature>
<evidence type="ECO:0000256" key="3">
    <source>
        <dbReference type="PIRSR" id="PIRSR605511-2"/>
    </source>
</evidence>
<dbReference type="EMBL" id="JACHIO010000001">
    <property type="protein sequence ID" value="MBB5061777.1"/>
    <property type="molecule type" value="Genomic_DNA"/>
</dbReference>
<keyword evidence="4" id="KW-1133">Transmembrane helix</keyword>
<dbReference type="InterPro" id="IPR013658">
    <property type="entry name" value="SGL"/>
</dbReference>
<keyword evidence="3" id="KW-0862">Zinc</keyword>
<reference evidence="6 7" key="1">
    <citation type="submission" date="2020-08" db="EMBL/GenBank/DDBJ databases">
        <title>Genomic Encyclopedia of Type Strains, Phase IV (KMG-V): Genome sequencing to study the core and pangenomes of soil and plant-associated prokaryotes.</title>
        <authorList>
            <person name="Whitman W."/>
        </authorList>
    </citation>
    <scope>NUCLEOTIDE SEQUENCE [LARGE SCALE GENOMIC DNA]</scope>
    <source>
        <strain evidence="6 7">X5P3</strain>
    </source>
</reference>
<evidence type="ECO:0000256" key="4">
    <source>
        <dbReference type="SAM" id="Phobius"/>
    </source>
</evidence>
<gene>
    <name evidence="6" type="ORF">HDF15_000102</name>
</gene>
<dbReference type="SUPFAM" id="SSF63829">
    <property type="entry name" value="Calcium-dependent phosphotriesterase"/>
    <property type="match status" value="1"/>
</dbReference>
<dbReference type="Proteomes" id="UP000584867">
    <property type="component" value="Unassembled WGS sequence"/>
</dbReference>
<feature type="binding site" evidence="3">
    <location>
        <position position="208"/>
    </location>
    <ligand>
        <name>a divalent metal cation</name>
        <dbReference type="ChEBI" id="CHEBI:60240"/>
    </ligand>
</feature>
<feature type="binding site" evidence="3">
    <location>
        <position position="102"/>
    </location>
    <ligand>
        <name>substrate</name>
    </ligand>
</feature>
<feature type="binding site" evidence="3">
    <location>
        <position position="104"/>
    </location>
    <ligand>
        <name>substrate</name>
    </ligand>
</feature>
<feature type="domain" description="SMP-30/Gluconolactonase/LRE-like region" evidence="5">
    <location>
        <begin position="16"/>
        <end position="266"/>
    </location>
</feature>
<comment type="similarity">
    <text evidence="1">Belongs to the SMP-30/CGR1 family.</text>
</comment>
<dbReference type="PANTHER" id="PTHR10907:SF47">
    <property type="entry name" value="REGUCALCIN"/>
    <property type="match status" value="1"/>
</dbReference>
<evidence type="ECO:0000256" key="2">
    <source>
        <dbReference type="PIRSR" id="PIRSR605511-1"/>
    </source>
</evidence>
<sequence>MTAADIRCLASTQDVCGEGCVWHPEQNAVFWTDINRCMLHCYSLDAGDVETWHFDQPVTAVVLTTYDAVLVLILGGGIVVWHTRTHRIIDVLFRLPEWPAVRCNDARVDPAGVLWFGTMQNNVQDDGKTSDVTEWRGALYSLVPGAEPKQWHSGFGITNTLAWSPNGETMYFGDTLANCLYRGSFDPVSSHLEGREVFFAGFSRGLPDGSTMDAEGHLWNCRYGGSCIVRIAPDGSIADIFETPVNNPTTCAFASTDVSTLLFTSAADAIQLGQPEGSLYALQTSVRGLLSTPLRL</sequence>
<feature type="transmembrane region" description="Helical" evidence="4">
    <location>
        <begin position="58"/>
        <end position="81"/>
    </location>
</feature>
<dbReference type="Gene3D" id="2.120.10.30">
    <property type="entry name" value="TolB, C-terminal domain"/>
    <property type="match status" value="1"/>
</dbReference>
<dbReference type="PRINTS" id="PR01790">
    <property type="entry name" value="SMP30FAMILY"/>
</dbReference>
<feature type="binding site" evidence="3">
    <location>
        <position position="18"/>
    </location>
    <ligand>
        <name>a divalent metal cation</name>
        <dbReference type="ChEBI" id="CHEBI:60240"/>
    </ligand>
</feature>
<dbReference type="GO" id="GO:0004341">
    <property type="term" value="F:gluconolactonase activity"/>
    <property type="evidence" value="ECO:0007669"/>
    <property type="project" value="TreeGrafter"/>
</dbReference>
<evidence type="ECO:0000313" key="6">
    <source>
        <dbReference type="EMBL" id="MBB5061777.1"/>
    </source>
</evidence>
<keyword evidence="3" id="KW-0479">Metal-binding</keyword>
<dbReference type="GO" id="GO:0019853">
    <property type="term" value="P:L-ascorbic acid biosynthetic process"/>
    <property type="evidence" value="ECO:0007669"/>
    <property type="project" value="TreeGrafter"/>
</dbReference>
<keyword evidence="4" id="KW-0812">Transmembrane</keyword>
<dbReference type="Pfam" id="PF08450">
    <property type="entry name" value="SGL"/>
    <property type="match status" value="1"/>
</dbReference>
<name>A0A7W7ZKW3_9BACT</name>
<protein>
    <submittedName>
        <fullName evidence="6">Sugar lactone lactonase YvrE</fullName>
    </submittedName>
</protein>
<keyword evidence="4" id="KW-0472">Membrane</keyword>
<accession>A0A7W7ZKW3</accession>
<evidence type="ECO:0000259" key="5">
    <source>
        <dbReference type="Pfam" id="PF08450"/>
    </source>
</evidence>
<dbReference type="AlphaFoldDB" id="A0A7W7ZKW3"/>